<reference evidence="11 12" key="1">
    <citation type="submission" date="2017-01" db="EMBL/GenBank/DDBJ databases">
        <title>Complete genome of Tateyamaria omphalii DOK1-4 isolated from seawater in Dokdo.</title>
        <authorList>
            <person name="Kim J.H."/>
            <person name="Chi W.-J."/>
        </authorList>
    </citation>
    <scope>NUCLEOTIDE SEQUENCE [LARGE SCALE GENOMIC DNA]</scope>
    <source>
        <strain evidence="11 12">DOK1-4</strain>
    </source>
</reference>
<dbReference type="InterPro" id="IPR012999">
    <property type="entry name" value="Pyr_OxRdtase_I_AS"/>
</dbReference>
<feature type="disulfide bond" description="Redox-active" evidence="9">
    <location>
        <begin position="43"/>
        <end position="48"/>
    </location>
</feature>
<name>A0A1P8MR93_9RHOB</name>
<sequence length="436" mass="45240">MTQTTFHSIVIGGGSGGLSFARTAAGLGAKILLVEKEDLGGTCVNRGCVPKKILWSAGQMQRALAAAHTTGIFSPASMDFQTLANRRDTHIAGIRDGFEASLAEDGVTLVRGQAQVDGTCVRVNDTTYTAEHVVIATGARPTPLDIEGSEHLSDSRDVLSWTSRPARILIVGAGYIGCEFAAIFAAMGSDITLVQDGTTILDTFPPVLAQHVQDMFEHDGVTLHLGSGLAAVHRTDTGLRCTLASGAQVEADAVIAAVGRTPNIDTLGPLSDNLVCADSGAAQVDDWLATNVPGVHALGDAADRMPLTPVATSDGRQLAHMLHGDGGALIDLDNVTTTAFVYPPAAFVGTADGSLRTDTFRTLSDSVLGPADGPEPQIFRLGFDTGGTLTGAEIVADHAEDLIALLASLRRSGAKVGDLDRIAPIHPSFVEEFTGG</sequence>
<dbReference type="PROSITE" id="PS00076">
    <property type="entry name" value="PYRIDINE_REDOX_1"/>
    <property type="match status" value="1"/>
</dbReference>
<feature type="binding site" evidence="8">
    <location>
        <position position="259"/>
    </location>
    <ligand>
        <name>NAD(+)</name>
        <dbReference type="ChEBI" id="CHEBI:57540"/>
    </ligand>
</feature>
<dbReference type="RefSeq" id="WP_076626445.1">
    <property type="nucleotide sequence ID" value="NZ_CP019312.1"/>
</dbReference>
<dbReference type="SUPFAM" id="SSF55424">
    <property type="entry name" value="FAD/NAD-linked reductases, dimerisation (C-terminal) domain"/>
    <property type="match status" value="1"/>
</dbReference>
<dbReference type="AlphaFoldDB" id="A0A1P8MR93"/>
<dbReference type="Gene3D" id="3.50.50.60">
    <property type="entry name" value="FAD/NAD(P)-binding domain"/>
    <property type="match status" value="2"/>
</dbReference>
<dbReference type="GO" id="GO:0006749">
    <property type="term" value="P:glutathione metabolic process"/>
    <property type="evidence" value="ECO:0007669"/>
    <property type="project" value="TreeGrafter"/>
</dbReference>
<dbReference type="OrthoDB" id="9764616at2"/>
<keyword evidence="3 8" id="KW-0274">FAD</keyword>
<evidence type="ECO:0000256" key="8">
    <source>
        <dbReference type="PIRSR" id="PIRSR000350-3"/>
    </source>
</evidence>
<dbReference type="PANTHER" id="PTHR42737:SF2">
    <property type="entry name" value="GLUTATHIONE REDUCTASE"/>
    <property type="match status" value="1"/>
</dbReference>
<dbReference type="InterPro" id="IPR001100">
    <property type="entry name" value="Pyr_nuc-diS_OxRdtase"/>
</dbReference>
<dbReference type="InterPro" id="IPR023753">
    <property type="entry name" value="FAD/NAD-binding_dom"/>
</dbReference>
<organism evidence="11 12">
    <name type="scientific">Tateyamaria omphalii</name>
    <dbReference type="NCBI Taxonomy" id="299262"/>
    <lineage>
        <taxon>Bacteria</taxon>
        <taxon>Pseudomonadati</taxon>
        <taxon>Pseudomonadota</taxon>
        <taxon>Alphaproteobacteria</taxon>
        <taxon>Rhodobacterales</taxon>
        <taxon>Roseobacteraceae</taxon>
        <taxon>Tateyamaria</taxon>
    </lineage>
</organism>
<keyword evidence="6" id="KW-0676">Redox-active center</keyword>
<proteinExistence type="inferred from homology"/>
<protein>
    <recommendedName>
        <fullName evidence="10">FAD/NAD(P)-binding domain-containing protein</fullName>
    </recommendedName>
</protein>
<dbReference type="STRING" id="299262.BWR18_01845"/>
<dbReference type="GO" id="GO:0050660">
    <property type="term" value="F:flavin adenine dinucleotide binding"/>
    <property type="evidence" value="ECO:0007669"/>
    <property type="project" value="InterPro"/>
</dbReference>
<dbReference type="GO" id="GO:0034599">
    <property type="term" value="P:cellular response to oxidative stress"/>
    <property type="evidence" value="ECO:0007669"/>
    <property type="project" value="TreeGrafter"/>
</dbReference>
<feature type="binding site" evidence="8">
    <location>
        <position position="300"/>
    </location>
    <ligand>
        <name>FAD</name>
        <dbReference type="ChEBI" id="CHEBI:57692"/>
    </ligand>
</feature>
<dbReference type="PRINTS" id="PR00368">
    <property type="entry name" value="FADPNR"/>
</dbReference>
<keyword evidence="4" id="KW-0560">Oxidoreductase</keyword>
<comment type="similarity">
    <text evidence="1">Belongs to the class-I pyridine nucleotide-disulfide oxidoreductase family.</text>
</comment>
<accession>A0A1P8MR93</accession>
<comment type="cofactor">
    <cofactor evidence="8">
        <name>FAD</name>
        <dbReference type="ChEBI" id="CHEBI:57692"/>
    </cofactor>
    <text evidence="8">Binds 1 FAD per subunit.</text>
</comment>
<evidence type="ECO:0000256" key="6">
    <source>
        <dbReference type="ARBA" id="ARBA00023284"/>
    </source>
</evidence>
<evidence type="ECO:0000259" key="10">
    <source>
        <dbReference type="Pfam" id="PF07992"/>
    </source>
</evidence>
<evidence type="ECO:0000256" key="4">
    <source>
        <dbReference type="ARBA" id="ARBA00023002"/>
    </source>
</evidence>
<dbReference type="Gene3D" id="3.30.390.30">
    <property type="match status" value="1"/>
</dbReference>
<gene>
    <name evidence="11" type="ORF">BWR18_01845</name>
</gene>
<evidence type="ECO:0000256" key="1">
    <source>
        <dbReference type="ARBA" id="ARBA00007532"/>
    </source>
</evidence>
<dbReference type="EMBL" id="CP019312">
    <property type="protein sequence ID" value="APX10578.1"/>
    <property type="molecule type" value="Genomic_DNA"/>
</dbReference>
<keyword evidence="8" id="KW-0520">NAD</keyword>
<dbReference type="PRINTS" id="PR00411">
    <property type="entry name" value="PNDRDTASEI"/>
</dbReference>
<dbReference type="GO" id="GO:0005829">
    <property type="term" value="C:cytosol"/>
    <property type="evidence" value="ECO:0007669"/>
    <property type="project" value="TreeGrafter"/>
</dbReference>
<keyword evidence="5" id="KW-1015">Disulfide bond</keyword>
<keyword evidence="12" id="KW-1185">Reference proteome</keyword>
<dbReference type="PANTHER" id="PTHR42737">
    <property type="entry name" value="GLUTATHIONE REDUCTASE"/>
    <property type="match status" value="1"/>
</dbReference>
<keyword evidence="8" id="KW-0547">Nucleotide-binding</keyword>
<evidence type="ECO:0000256" key="2">
    <source>
        <dbReference type="ARBA" id="ARBA00022630"/>
    </source>
</evidence>
<dbReference type="InterPro" id="IPR016156">
    <property type="entry name" value="FAD/NAD-linked_Rdtase_dimer_sf"/>
</dbReference>
<evidence type="ECO:0000256" key="9">
    <source>
        <dbReference type="PIRSR" id="PIRSR000350-4"/>
    </source>
</evidence>
<dbReference type="InterPro" id="IPR046952">
    <property type="entry name" value="GSHR/TRXR-like"/>
</dbReference>
<evidence type="ECO:0000313" key="12">
    <source>
        <dbReference type="Proteomes" id="UP000186336"/>
    </source>
</evidence>
<keyword evidence="2" id="KW-0285">Flavoprotein</keyword>
<dbReference type="Proteomes" id="UP000186336">
    <property type="component" value="Chromosome"/>
</dbReference>
<feature type="binding site" evidence="8">
    <location>
        <begin position="172"/>
        <end position="179"/>
    </location>
    <ligand>
        <name>NAD(+)</name>
        <dbReference type="ChEBI" id="CHEBI:57540"/>
    </ligand>
</feature>
<dbReference type="Pfam" id="PF07992">
    <property type="entry name" value="Pyr_redox_2"/>
    <property type="match status" value="1"/>
</dbReference>
<dbReference type="PIRSF" id="PIRSF000350">
    <property type="entry name" value="Mercury_reductase_MerA"/>
    <property type="match status" value="1"/>
</dbReference>
<evidence type="ECO:0000256" key="3">
    <source>
        <dbReference type="ARBA" id="ARBA00022827"/>
    </source>
</evidence>
<dbReference type="GO" id="GO:0004362">
    <property type="term" value="F:glutathione-disulfide reductase (NADPH) activity"/>
    <property type="evidence" value="ECO:0007669"/>
    <property type="project" value="TreeGrafter"/>
</dbReference>
<evidence type="ECO:0000256" key="7">
    <source>
        <dbReference type="PIRSR" id="PIRSR000350-2"/>
    </source>
</evidence>
<dbReference type="GO" id="GO:0045454">
    <property type="term" value="P:cell redox homeostasis"/>
    <property type="evidence" value="ECO:0007669"/>
    <property type="project" value="InterPro"/>
</dbReference>
<dbReference type="KEGG" id="tom:BWR18_01845"/>
<feature type="domain" description="FAD/NAD(P)-binding" evidence="10">
    <location>
        <begin position="8"/>
        <end position="315"/>
    </location>
</feature>
<dbReference type="SUPFAM" id="SSF51905">
    <property type="entry name" value="FAD/NAD(P)-binding domain"/>
    <property type="match status" value="1"/>
</dbReference>
<evidence type="ECO:0000256" key="5">
    <source>
        <dbReference type="ARBA" id="ARBA00023157"/>
    </source>
</evidence>
<feature type="binding site" evidence="8">
    <location>
        <position position="52"/>
    </location>
    <ligand>
        <name>FAD</name>
        <dbReference type="ChEBI" id="CHEBI:57692"/>
    </ligand>
</feature>
<evidence type="ECO:0000313" key="11">
    <source>
        <dbReference type="EMBL" id="APX10578.1"/>
    </source>
</evidence>
<dbReference type="InterPro" id="IPR036188">
    <property type="entry name" value="FAD/NAD-bd_sf"/>
</dbReference>
<feature type="active site" description="Proton acceptor" evidence="7">
    <location>
        <position position="426"/>
    </location>
</feature>